<feature type="transmembrane region" description="Helical" evidence="15">
    <location>
        <begin position="736"/>
        <end position="757"/>
    </location>
</feature>
<dbReference type="PANTHER" id="PTHR39083:SF1">
    <property type="entry name" value="CYCLIC DI-GMP-BINDING PROTEIN"/>
    <property type="match status" value="1"/>
</dbReference>
<organism evidence="17 18">
    <name type="scientific">Thermomonas hydrothermalis</name>
    <dbReference type="NCBI Taxonomy" id="213588"/>
    <lineage>
        <taxon>Bacteria</taxon>
        <taxon>Pseudomonadati</taxon>
        <taxon>Pseudomonadota</taxon>
        <taxon>Gammaproteobacteria</taxon>
        <taxon>Lysobacterales</taxon>
        <taxon>Lysobacteraceae</taxon>
        <taxon>Thermomonas</taxon>
    </lineage>
</organism>
<comment type="function">
    <text evidence="1 15">Binds the cellulose synthase activator, bis-(3'-5') cyclic diguanylic acid (c-di-GMP).</text>
</comment>
<keyword evidence="11 15" id="KW-0135">Cellulose biosynthesis</keyword>
<evidence type="ECO:0000256" key="13">
    <source>
        <dbReference type="ARBA" id="ARBA00023136"/>
    </source>
</evidence>
<evidence type="ECO:0000256" key="3">
    <source>
        <dbReference type="ARBA" id="ARBA00005186"/>
    </source>
</evidence>
<evidence type="ECO:0000256" key="8">
    <source>
        <dbReference type="ARBA" id="ARBA00022519"/>
    </source>
</evidence>
<keyword evidence="7 15" id="KW-1003">Cell membrane</keyword>
<dbReference type="PRINTS" id="PR01440">
    <property type="entry name" value="CELLSNTHASEB"/>
</dbReference>
<accession>A0A1M5A391</accession>
<dbReference type="PANTHER" id="PTHR39083">
    <property type="entry name" value="CYCLIC DI-GMP-BINDING PROTEIN"/>
    <property type="match status" value="1"/>
</dbReference>
<feature type="signal peptide" evidence="15">
    <location>
        <begin position="1"/>
        <end position="29"/>
    </location>
</feature>
<evidence type="ECO:0000256" key="4">
    <source>
        <dbReference type="ARBA" id="ARBA00010714"/>
    </source>
</evidence>
<feature type="region of interest" description="Disordered" evidence="16">
    <location>
        <begin position="768"/>
        <end position="787"/>
    </location>
</feature>
<comment type="pathway">
    <text evidence="3 15">Glycan metabolism; bacterial cellulose biosynthesis.</text>
</comment>
<evidence type="ECO:0000256" key="12">
    <source>
        <dbReference type="ARBA" id="ARBA00022989"/>
    </source>
</evidence>
<dbReference type="GO" id="GO:0030244">
    <property type="term" value="P:cellulose biosynthetic process"/>
    <property type="evidence" value="ECO:0007669"/>
    <property type="project" value="UniProtKB-KW"/>
</dbReference>
<comment type="subunit">
    <text evidence="5 15">Tightly associated with the cellulose synthase catalytic subunit.</text>
</comment>
<evidence type="ECO:0000256" key="6">
    <source>
        <dbReference type="ARBA" id="ARBA00021844"/>
    </source>
</evidence>
<evidence type="ECO:0000256" key="16">
    <source>
        <dbReference type="SAM" id="MobiDB-lite"/>
    </source>
</evidence>
<dbReference type="OrthoDB" id="9806702at2"/>
<keyword evidence="9 15" id="KW-0973">c-di-GMP</keyword>
<dbReference type="EMBL" id="FQUK01000046">
    <property type="protein sequence ID" value="SHF24567.1"/>
    <property type="molecule type" value="Genomic_DNA"/>
</dbReference>
<dbReference type="GO" id="GO:0005886">
    <property type="term" value="C:plasma membrane"/>
    <property type="evidence" value="ECO:0007669"/>
    <property type="project" value="UniProtKB-SubCell"/>
</dbReference>
<dbReference type="UniPathway" id="UPA00694"/>
<dbReference type="STRING" id="213588.SAMN02745204_02097"/>
<comment type="similarity">
    <text evidence="4 15">Belongs to the AcsB/BcsB family.</text>
</comment>
<dbReference type="Proteomes" id="UP000242857">
    <property type="component" value="Unassembled WGS sequence"/>
</dbReference>
<feature type="chain" id="PRO_5015217894" description="Cyclic di-GMP-binding protein" evidence="15">
    <location>
        <begin position="30"/>
        <end position="787"/>
    </location>
</feature>
<dbReference type="RefSeq" id="WP_084602443.1">
    <property type="nucleotide sequence ID" value="NZ_FQUK01000046.1"/>
</dbReference>
<name>A0A1M5A391_9GAMM</name>
<evidence type="ECO:0000313" key="17">
    <source>
        <dbReference type="EMBL" id="SHF24567.1"/>
    </source>
</evidence>
<sequence length="787" mass="85162">MKICSWFPVFRTWCCVVALLGGAALPATAKLAGDGSTPSATAPAPDRPTPLAATLQSFMPQPEPIDLRNAQNEYQLSLPIASRMDIRKATLHLVANNSMSLLAPRSQLVIRLDGVVVGQIPLDPKLPQIQATIGLPADLLKPGYRRLTFAVAQHYTNECEDPSAAELWTQIDSARSWIELQGGLRGWRPTLAQLPDVFDPKVWGPAQLTVITPQTIDPAVLRWGSLAAQAVALQLGYAPLTVRQFTPVIDAQSDALLRIDTHNIDGDAVIVGTAKQIAPWLAPEIAQQITGPYLGIVPVNTAATRFAVIASGRDAAEVDRALLAMASLQFPYPDAMHTLVQQVKPAVLGKYAGAKLLQPNARIRFADLGLTTSTFKGMYGRETLEFSLPPDLWAPENAYVHLKLHFAYGAGLREDSVVNVFINDQFQAAIPLNSPSGGVYQAYDLAIPLVSFKPGANQIRFEPAMMPLVTGKCLAINMQNLQFTLFADSQIEIPNAAHLTSLPNLSLLARTGFPYTAPAQGGGVALRIATPSRSEAATAWTLLAKLAQIQRIALTDVIFGVGTTDLPRDRDLIVVGAADRIPSHVLDKAPLRLGTSSQAPYPVAALPPGPGELSWFEQFTRWLRTVFQLTPQPAAAQVTWITQQGRDLGAKGVLMQYASPANGKRVITVLAAANDAYLLTQTDALVQPGVWARLQGDLVLWREDREFATQQVGSSFTVGNAGWTVKFGYLLSRHPWAWGIALAILLVALALATLRMLMRFKHRHHRAVNEASASPETAAQDDHAHTT</sequence>
<keyword evidence="15" id="KW-0732">Signal</keyword>
<keyword evidence="10 15" id="KW-0812">Transmembrane</keyword>
<dbReference type="InterPro" id="IPR018513">
    <property type="entry name" value="Cell_synthase_bac"/>
</dbReference>
<dbReference type="Pfam" id="PF03170">
    <property type="entry name" value="BcsB"/>
    <property type="match status" value="1"/>
</dbReference>
<proteinExistence type="inferred from homology"/>
<protein>
    <recommendedName>
        <fullName evidence="6 15">Cyclic di-GMP-binding protein</fullName>
    </recommendedName>
    <alternativeName>
        <fullName evidence="14 15">Cellulose synthase regulatory subunit</fullName>
    </alternativeName>
</protein>
<dbReference type="GO" id="GO:0006011">
    <property type="term" value="P:UDP-alpha-D-glucose metabolic process"/>
    <property type="evidence" value="ECO:0007669"/>
    <property type="project" value="InterPro"/>
</dbReference>
<evidence type="ECO:0000256" key="2">
    <source>
        <dbReference type="ARBA" id="ARBA00004377"/>
    </source>
</evidence>
<dbReference type="Gene3D" id="2.60.120.260">
    <property type="entry name" value="Galactose-binding domain-like"/>
    <property type="match status" value="2"/>
</dbReference>
<keyword evidence="18" id="KW-1185">Reference proteome</keyword>
<evidence type="ECO:0000256" key="7">
    <source>
        <dbReference type="ARBA" id="ARBA00022475"/>
    </source>
</evidence>
<dbReference type="InterPro" id="IPR003920">
    <property type="entry name" value="Cell_synth_B"/>
</dbReference>
<evidence type="ECO:0000313" key="18">
    <source>
        <dbReference type="Proteomes" id="UP000242857"/>
    </source>
</evidence>
<keyword evidence="13 15" id="KW-0472">Membrane</keyword>
<dbReference type="AlphaFoldDB" id="A0A1M5A391"/>
<evidence type="ECO:0000256" key="14">
    <source>
        <dbReference type="ARBA" id="ARBA00033444"/>
    </source>
</evidence>
<evidence type="ECO:0000256" key="9">
    <source>
        <dbReference type="ARBA" id="ARBA00022636"/>
    </source>
</evidence>
<evidence type="ECO:0000256" key="5">
    <source>
        <dbReference type="ARBA" id="ARBA00011437"/>
    </source>
</evidence>
<evidence type="ECO:0000256" key="10">
    <source>
        <dbReference type="ARBA" id="ARBA00022692"/>
    </source>
</evidence>
<evidence type="ECO:0000256" key="15">
    <source>
        <dbReference type="RuleBase" id="RU365021"/>
    </source>
</evidence>
<evidence type="ECO:0000256" key="1">
    <source>
        <dbReference type="ARBA" id="ARBA00002057"/>
    </source>
</evidence>
<keyword evidence="12 15" id="KW-1133">Transmembrane helix</keyword>
<reference evidence="18" key="1">
    <citation type="submission" date="2016-11" db="EMBL/GenBank/DDBJ databases">
        <authorList>
            <person name="Varghese N."/>
            <person name="Submissions S."/>
        </authorList>
    </citation>
    <scope>NUCLEOTIDE SEQUENCE [LARGE SCALE GENOMIC DNA]</scope>
    <source>
        <strain evidence="18">DSM 14834</strain>
    </source>
</reference>
<comment type="subcellular location">
    <subcellularLocation>
        <location evidence="2">Cell inner membrane</location>
        <topology evidence="2">Single-pass membrane protein</topology>
    </subcellularLocation>
</comment>
<evidence type="ECO:0000256" key="11">
    <source>
        <dbReference type="ARBA" id="ARBA00022916"/>
    </source>
</evidence>
<gene>
    <name evidence="17" type="ORF">SAMN02745204_02097</name>
</gene>
<keyword evidence="8 15" id="KW-0997">Cell inner membrane</keyword>